<dbReference type="PANTHER" id="PTHR33121:SF71">
    <property type="entry name" value="OXYGEN SENSOR PROTEIN DOSP"/>
    <property type="match status" value="1"/>
</dbReference>
<gene>
    <name evidence="2" type="ORF">PSEHALCIP103_03171</name>
</gene>
<proteinExistence type="predicted"/>
<organism evidence="2 3">
    <name type="scientific">Pseudoalteromonas haloplanktis</name>
    <name type="common">Alteromonas haloplanktis</name>
    <dbReference type="NCBI Taxonomy" id="228"/>
    <lineage>
        <taxon>Bacteria</taxon>
        <taxon>Pseudomonadati</taxon>
        <taxon>Pseudomonadota</taxon>
        <taxon>Gammaproteobacteria</taxon>
        <taxon>Alteromonadales</taxon>
        <taxon>Pseudoalteromonadaceae</taxon>
        <taxon>Pseudoalteromonas</taxon>
    </lineage>
</organism>
<dbReference type="AlphaFoldDB" id="A0A9W4R3I7"/>
<dbReference type="PROSITE" id="PS50883">
    <property type="entry name" value="EAL"/>
    <property type="match status" value="1"/>
</dbReference>
<dbReference type="SMART" id="SM00052">
    <property type="entry name" value="EAL"/>
    <property type="match status" value="1"/>
</dbReference>
<dbReference type="GO" id="GO:0071111">
    <property type="term" value="F:cyclic-guanylate-specific phosphodiesterase activity"/>
    <property type="evidence" value="ECO:0007669"/>
    <property type="project" value="InterPro"/>
</dbReference>
<dbReference type="Gene3D" id="3.20.20.450">
    <property type="entry name" value="EAL domain"/>
    <property type="match status" value="1"/>
</dbReference>
<dbReference type="InterPro" id="IPR050706">
    <property type="entry name" value="Cyclic-di-GMP_PDE-like"/>
</dbReference>
<dbReference type="InterPro" id="IPR001633">
    <property type="entry name" value="EAL_dom"/>
</dbReference>
<feature type="domain" description="EAL" evidence="1">
    <location>
        <begin position="1"/>
        <end position="150"/>
    </location>
</feature>
<dbReference type="EMBL" id="CAMAPB010000059">
    <property type="protein sequence ID" value="CAH9064539.1"/>
    <property type="molecule type" value="Genomic_DNA"/>
</dbReference>
<comment type="caution">
    <text evidence="2">The sequence shown here is derived from an EMBL/GenBank/DDBJ whole genome shotgun (WGS) entry which is preliminary data.</text>
</comment>
<evidence type="ECO:0000313" key="3">
    <source>
        <dbReference type="Proteomes" id="UP001152447"/>
    </source>
</evidence>
<reference evidence="2" key="1">
    <citation type="submission" date="2022-07" db="EMBL/GenBank/DDBJ databases">
        <authorList>
            <person name="Criscuolo A."/>
        </authorList>
    </citation>
    <scope>NUCLEOTIDE SEQUENCE</scope>
    <source>
        <strain evidence="2">CIP103197</strain>
    </source>
</reference>
<evidence type="ECO:0000259" key="1">
    <source>
        <dbReference type="PROSITE" id="PS50883"/>
    </source>
</evidence>
<protein>
    <submittedName>
        <fullName evidence="2">Signaling protein</fullName>
    </submittedName>
</protein>
<dbReference type="PANTHER" id="PTHR33121">
    <property type="entry name" value="CYCLIC DI-GMP PHOSPHODIESTERASE PDEF"/>
    <property type="match status" value="1"/>
</dbReference>
<sequence>MTEKVENLLIKYQVAPHLLKFELTESAFVENQDALVTLVGELATLGVKVMLDDFGTGYSSLSYLVNYHFSELKVDKSFVFDLTDNRAHQVIVQIAIDMAHNLGLTITIEGVETQEVHQLLNTMKADRTQGYLYAKALSYDNYLDFLNSQYRLKMLNSPF</sequence>
<accession>A0A9W4R3I7</accession>
<keyword evidence="3" id="KW-1185">Reference proteome</keyword>
<dbReference type="CDD" id="cd01948">
    <property type="entry name" value="EAL"/>
    <property type="match status" value="1"/>
</dbReference>
<dbReference type="SUPFAM" id="SSF141868">
    <property type="entry name" value="EAL domain-like"/>
    <property type="match status" value="1"/>
</dbReference>
<evidence type="ECO:0000313" key="2">
    <source>
        <dbReference type="EMBL" id="CAH9064539.1"/>
    </source>
</evidence>
<dbReference type="InterPro" id="IPR035919">
    <property type="entry name" value="EAL_sf"/>
</dbReference>
<name>A0A9W4R3I7_PSEHA</name>
<dbReference type="Pfam" id="PF00563">
    <property type="entry name" value="EAL"/>
    <property type="match status" value="1"/>
</dbReference>
<dbReference type="Proteomes" id="UP001152447">
    <property type="component" value="Unassembled WGS sequence"/>
</dbReference>